<evidence type="ECO:0000313" key="2">
    <source>
        <dbReference type="Proteomes" id="UP001286313"/>
    </source>
</evidence>
<gene>
    <name evidence="1" type="ORF">Pcinc_041871</name>
</gene>
<proteinExistence type="predicted"/>
<dbReference type="Proteomes" id="UP001286313">
    <property type="component" value="Unassembled WGS sequence"/>
</dbReference>
<dbReference type="AlphaFoldDB" id="A0AAE1EJD7"/>
<dbReference type="EMBL" id="JAWQEG010007877">
    <property type="protein sequence ID" value="KAK3851486.1"/>
    <property type="molecule type" value="Genomic_DNA"/>
</dbReference>
<sequence length="171" mass="18887">MLTPISGHSLSVVRSSPGPASLPAVPCHTVLPSIHRSLFTCRPVTACYITLPTLQSSHLCPSLHPAAQTVIRYTFPQDPAIRYTLLPLSSVLTRHTGHQYTYLYIPCSHFFCHPLPAPSFRHCLSTLPPTTACYPCRYNLTLPYPTIRGQGKIKGWQGEDRLGNIIRVVVG</sequence>
<reference evidence="1" key="1">
    <citation type="submission" date="2023-10" db="EMBL/GenBank/DDBJ databases">
        <title>Genome assemblies of two species of porcelain crab, Petrolisthes cinctipes and Petrolisthes manimaculis (Anomura: Porcellanidae).</title>
        <authorList>
            <person name="Angst P."/>
        </authorList>
    </citation>
    <scope>NUCLEOTIDE SEQUENCE</scope>
    <source>
        <strain evidence="1">PB745_01</strain>
        <tissue evidence="1">Gill</tissue>
    </source>
</reference>
<name>A0AAE1EJD7_PETCI</name>
<evidence type="ECO:0000313" key="1">
    <source>
        <dbReference type="EMBL" id="KAK3851486.1"/>
    </source>
</evidence>
<accession>A0AAE1EJD7</accession>
<keyword evidence="2" id="KW-1185">Reference proteome</keyword>
<organism evidence="1 2">
    <name type="scientific">Petrolisthes cinctipes</name>
    <name type="common">Flat porcelain crab</name>
    <dbReference type="NCBI Taxonomy" id="88211"/>
    <lineage>
        <taxon>Eukaryota</taxon>
        <taxon>Metazoa</taxon>
        <taxon>Ecdysozoa</taxon>
        <taxon>Arthropoda</taxon>
        <taxon>Crustacea</taxon>
        <taxon>Multicrustacea</taxon>
        <taxon>Malacostraca</taxon>
        <taxon>Eumalacostraca</taxon>
        <taxon>Eucarida</taxon>
        <taxon>Decapoda</taxon>
        <taxon>Pleocyemata</taxon>
        <taxon>Anomura</taxon>
        <taxon>Galatheoidea</taxon>
        <taxon>Porcellanidae</taxon>
        <taxon>Petrolisthes</taxon>
    </lineage>
</organism>
<comment type="caution">
    <text evidence="1">The sequence shown here is derived from an EMBL/GenBank/DDBJ whole genome shotgun (WGS) entry which is preliminary data.</text>
</comment>
<protein>
    <submittedName>
        <fullName evidence="1">Uncharacterized protein</fullName>
    </submittedName>
</protein>